<keyword evidence="1" id="KW-1133">Transmembrane helix</keyword>
<organism evidence="2 3">
    <name type="scientific">Halapricum desulfuricans</name>
    <dbReference type="NCBI Taxonomy" id="2841257"/>
    <lineage>
        <taxon>Archaea</taxon>
        <taxon>Methanobacteriati</taxon>
        <taxon>Methanobacteriota</taxon>
        <taxon>Stenosarchaea group</taxon>
        <taxon>Halobacteria</taxon>
        <taxon>Halobacteriales</taxon>
        <taxon>Haloarculaceae</taxon>
        <taxon>Halapricum</taxon>
    </lineage>
</organism>
<keyword evidence="1" id="KW-0812">Transmembrane</keyword>
<gene>
    <name evidence="2" type="ORF">HSR121_2133</name>
</gene>
<dbReference type="GeneID" id="68855701"/>
<evidence type="ECO:0000313" key="2">
    <source>
        <dbReference type="EMBL" id="QSG06464.1"/>
    </source>
</evidence>
<dbReference type="Proteomes" id="UP000663525">
    <property type="component" value="Chromosome"/>
</dbReference>
<feature type="transmembrane region" description="Helical" evidence="1">
    <location>
        <begin position="18"/>
        <end position="39"/>
    </location>
</feature>
<name>A0A897N1A4_9EURY</name>
<protein>
    <submittedName>
        <fullName evidence="2">Uncharacterized protein</fullName>
    </submittedName>
</protein>
<dbReference type="EMBL" id="CP064787">
    <property type="protein sequence ID" value="QSG06464.1"/>
    <property type="molecule type" value="Genomic_DNA"/>
</dbReference>
<dbReference type="RefSeq" id="WP_229112934.1">
    <property type="nucleotide sequence ID" value="NZ_CP064787.1"/>
</dbReference>
<evidence type="ECO:0000256" key="1">
    <source>
        <dbReference type="SAM" id="Phobius"/>
    </source>
</evidence>
<proteinExistence type="predicted"/>
<dbReference type="AlphaFoldDB" id="A0A897N1A4"/>
<keyword evidence="1" id="KW-0472">Membrane</keyword>
<sequence>MASMDFGDAFDTLADDDFWIDVAMMFVGFFGSTLAAMAFESVGPDLPNELYGIGVAAGNEVLTDYRMVSVGAGLYSADVAATRVGLKDEVSSMVQGGN</sequence>
<reference evidence="2" key="1">
    <citation type="submission" date="2020-11" db="EMBL/GenBank/DDBJ databases">
        <title>Carbohydrate-dependent, anaerobic sulfur respiration: A novel catabolism in halophilic archaea.</title>
        <authorList>
            <person name="Sorokin D.Y."/>
            <person name="Messina E."/>
            <person name="Smedile F."/>
            <person name="La Cono V."/>
            <person name="Hallsworth J.E."/>
            <person name="Yakimov M.M."/>
        </authorList>
    </citation>
    <scope>NUCLEOTIDE SEQUENCE</scope>
    <source>
        <strain evidence="2">HSR12-1</strain>
    </source>
</reference>
<evidence type="ECO:0000313" key="3">
    <source>
        <dbReference type="Proteomes" id="UP000663525"/>
    </source>
</evidence>
<accession>A0A897N1A4</accession>